<keyword evidence="2" id="KW-1133">Transmembrane helix</keyword>
<dbReference type="EMBL" id="FWFP01000006">
    <property type="protein sequence ID" value="SLN52067.1"/>
    <property type="molecule type" value="Genomic_DNA"/>
</dbReference>
<keyword evidence="4" id="KW-1185">Reference proteome</keyword>
<keyword evidence="2" id="KW-0812">Transmembrane</keyword>
<reference evidence="4" key="1">
    <citation type="submission" date="2017-03" db="EMBL/GenBank/DDBJ databases">
        <authorList>
            <person name="Rodrigo-Torres L."/>
            <person name="Arahal R.D."/>
            <person name="Lucena T."/>
        </authorList>
    </citation>
    <scope>NUCLEOTIDE SEQUENCE [LARGE SCALE GENOMIC DNA]</scope>
    <source>
        <strain evidence="4">CECT 8411</strain>
    </source>
</reference>
<name>A0A1X6ZIG2_9RHOB</name>
<sequence>MDLSYVIVGVIALGVGVAIGQRRKRSGADSVYGTQTPATHQTGMDQDKSEGDMSPGMRVFMTVFLGGWLIAWSAGILMAFSTFLSLGGGGSLFVGGWLIAATAGWGWAVYTLWKLVTGRPVNLRRWH</sequence>
<feature type="transmembrane region" description="Helical" evidence="2">
    <location>
        <begin position="92"/>
        <end position="116"/>
    </location>
</feature>
<evidence type="ECO:0000313" key="4">
    <source>
        <dbReference type="Proteomes" id="UP000193778"/>
    </source>
</evidence>
<keyword evidence="2" id="KW-0472">Membrane</keyword>
<feature type="region of interest" description="Disordered" evidence="1">
    <location>
        <begin position="28"/>
        <end position="51"/>
    </location>
</feature>
<evidence type="ECO:0000256" key="1">
    <source>
        <dbReference type="SAM" id="MobiDB-lite"/>
    </source>
</evidence>
<dbReference type="AlphaFoldDB" id="A0A1X6ZIG2"/>
<accession>A0A1X6ZIG2</accession>
<dbReference type="OrthoDB" id="9894018at2"/>
<feature type="transmembrane region" description="Helical" evidence="2">
    <location>
        <begin position="59"/>
        <end position="80"/>
    </location>
</feature>
<organism evidence="3 4">
    <name type="scientific">Ruegeria meonggei</name>
    <dbReference type="NCBI Taxonomy" id="1446476"/>
    <lineage>
        <taxon>Bacteria</taxon>
        <taxon>Pseudomonadati</taxon>
        <taxon>Pseudomonadota</taxon>
        <taxon>Alphaproteobacteria</taxon>
        <taxon>Rhodobacterales</taxon>
        <taxon>Roseobacteraceae</taxon>
        <taxon>Ruegeria</taxon>
    </lineage>
</organism>
<gene>
    <name evidence="3" type="ORF">RUM8411_02512</name>
</gene>
<proteinExistence type="predicted"/>
<protein>
    <submittedName>
        <fullName evidence="3">Uncharacterized protein</fullName>
    </submittedName>
</protein>
<dbReference type="Proteomes" id="UP000193778">
    <property type="component" value="Unassembled WGS sequence"/>
</dbReference>
<feature type="compositionally biased region" description="Polar residues" evidence="1">
    <location>
        <begin position="32"/>
        <end position="44"/>
    </location>
</feature>
<feature type="transmembrane region" description="Helical" evidence="2">
    <location>
        <begin position="6"/>
        <end position="22"/>
    </location>
</feature>
<evidence type="ECO:0000256" key="2">
    <source>
        <dbReference type="SAM" id="Phobius"/>
    </source>
</evidence>
<dbReference type="RefSeq" id="WP_085823022.1">
    <property type="nucleotide sequence ID" value="NZ_FWFP01000006.1"/>
</dbReference>
<evidence type="ECO:0000313" key="3">
    <source>
        <dbReference type="EMBL" id="SLN52067.1"/>
    </source>
</evidence>